<dbReference type="InterPro" id="IPR050730">
    <property type="entry name" value="UBX_domain-protein"/>
</dbReference>
<dbReference type="EnsemblPlants" id="Bo2g064550.1">
    <property type="protein sequence ID" value="Bo2g064550.1"/>
    <property type="gene ID" value="Bo2g064550"/>
</dbReference>
<dbReference type="GO" id="GO:0043130">
    <property type="term" value="F:ubiquitin binding"/>
    <property type="evidence" value="ECO:0007669"/>
    <property type="project" value="TreeGrafter"/>
</dbReference>
<dbReference type="PANTHER" id="PTHR23322">
    <property type="entry name" value="FAS-ASSOCIATED PROTEIN"/>
    <property type="match status" value="1"/>
</dbReference>
<name>A0A0D3APF6_BRAOL</name>
<dbReference type="Gene3D" id="3.10.20.90">
    <property type="entry name" value="Phosphatidylinositol 3-kinase Catalytic Subunit, Chain A, domain 1"/>
    <property type="match status" value="1"/>
</dbReference>
<dbReference type="RefSeq" id="XP_013617171.1">
    <property type="nucleotide sequence ID" value="XM_013761717.1"/>
</dbReference>
<evidence type="ECO:0000313" key="3">
    <source>
        <dbReference type="EnsemblPlants" id="Bo2g064550.1"/>
    </source>
</evidence>
<dbReference type="Gramene" id="Bo2g064550.1">
    <property type="protein sequence ID" value="Bo2g064550.1"/>
    <property type="gene ID" value="Bo2g064550"/>
</dbReference>
<dbReference type="AlphaFoldDB" id="A0A0D3APF6"/>
<dbReference type="SUPFAM" id="SSF54236">
    <property type="entry name" value="Ubiquitin-like"/>
    <property type="match status" value="1"/>
</dbReference>
<dbReference type="PROSITE" id="PS50033">
    <property type="entry name" value="UBX"/>
    <property type="match status" value="1"/>
</dbReference>
<dbReference type="STRING" id="109376.A0A0D3APF6"/>
<keyword evidence="4" id="KW-1185">Reference proteome</keyword>
<sequence>MLQRQSLVENLSSFVDTKPPKRCSDVAAATESTTTTCMFPKAVTGYPELSDEPNSHLDKSVLCRIFVRLPDGRRVQKSFLKSESVQLLLSFCYSQSQIDQSERNKPFKLFQTILVYYKNLYYGSYTSFEQSGLANSLVSVTWM</sequence>
<dbReference type="OMA" id="TKPPKRC"/>
<dbReference type="HOGENOM" id="CLU_1724805_0_0_1"/>
<organism evidence="3 4">
    <name type="scientific">Brassica oleracea var. oleracea</name>
    <dbReference type="NCBI Taxonomy" id="109376"/>
    <lineage>
        <taxon>Eukaryota</taxon>
        <taxon>Viridiplantae</taxon>
        <taxon>Streptophyta</taxon>
        <taxon>Embryophyta</taxon>
        <taxon>Tracheophyta</taxon>
        <taxon>Spermatophyta</taxon>
        <taxon>Magnoliopsida</taxon>
        <taxon>eudicotyledons</taxon>
        <taxon>Gunneridae</taxon>
        <taxon>Pentapetalae</taxon>
        <taxon>rosids</taxon>
        <taxon>malvids</taxon>
        <taxon>Brassicales</taxon>
        <taxon>Brassicaceae</taxon>
        <taxon>Brassiceae</taxon>
        <taxon>Brassica</taxon>
    </lineage>
</organism>
<evidence type="ECO:0000259" key="2">
    <source>
        <dbReference type="PROSITE" id="PS50033"/>
    </source>
</evidence>
<dbReference type="KEGG" id="boe:106323628"/>
<proteinExistence type="predicted"/>
<evidence type="ECO:0000313" key="4">
    <source>
        <dbReference type="Proteomes" id="UP000032141"/>
    </source>
</evidence>
<reference evidence="3 4" key="1">
    <citation type="journal article" date="2014" name="Genome Biol.">
        <title>Transcriptome and methylome profiling reveals relics of genome dominance in the mesopolyploid Brassica oleracea.</title>
        <authorList>
            <person name="Parkin I.A."/>
            <person name="Koh C."/>
            <person name="Tang H."/>
            <person name="Robinson S.J."/>
            <person name="Kagale S."/>
            <person name="Clarke W.E."/>
            <person name="Town C.D."/>
            <person name="Nixon J."/>
            <person name="Krishnakumar V."/>
            <person name="Bidwell S.L."/>
            <person name="Denoeud F."/>
            <person name="Belcram H."/>
            <person name="Links M.G."/>
            <person name="Just J."/>
            <person name="Clarke C."/>
            <person name="Bender T."/>
            <person name="Huebert T."/>
            <person name="Mason A.S."/>
            <person name="Pires J.C."/>
            <person name="Barker G."/>
            <person name="Moore J."/>
            <person name="Walley P.G."/>
            <person name="Manoli S."/>
            <person name="Batley J."/>
            <person name="Edwards D."/>
            <person name="Nelson M.N."/>
            <person name="Wang X."/>
            <person name="Paterson A.H."/>
            <person name="King G."/>
            <person name="Bancroft I."/>
            <person name="Chalhoub B."/>
            <person name="Sharpe A.G."/>
        </authorList>
    </citation>
    <scope>NUCLEOTIDE SEQUENCE</scope>
    <source>
        <strain evidence="3 4">cv. TO1000</strain>
    </source>
</reference>
<dbReference type="PANTHER" id="PTHR23322:SF6">
    <property type="entry name" value="UBX DOMAIN-CONTAINING PROTEIN 7"/>
    <property type="match status" value="1"/>
</dbReference>
<feature type="domain" description="UBX" evidence="2">
    <location>
        <begin position="58"/>
        <end position="141"/>
    </location>
</feature>
<dbReference type="Proteomes" id="UP000032141">
    <property type="component" value="Chromosome C2"/>
</dbReference>
<evidence type="ECO:0000256" key="1">
    <source>
        <dbReference type="ARBA" id="ARBA00022786"/>
    </source>
</evidence>
<dbReference type="Pfam" id="PF00789">
    <property type="entry name" value="UBX"/>
    <property type="match status" value="1"/>
</dbReference>
<reference evidence="3" key="2">
    <citation type="submission" date="2015-03" db="UniProtKB">
        <authorList>
            <consortium name="EnsemblPlants"/>
        </authorList>
    </citation>
    <scope>IDENTIFICATION</scope>
</reference>
<dbReference type="InterPro" id="IPR029071">
    <property type="entry name" value="Ubiquitin-like_domsf"/>
</dbReference>
<dbReference type="InterPro" id="IPR001012">
    <property type="entry name" value="UBX_dom"/>
</dbReference>
<dbReference type="CDD" id="cd01767">
    <property type="entry name" value="UBX"/>
    <property type="match status" value="1"/>
</dbReference>
<accession>A0A0D3APF6</accession>
<dbReference type="GO" id="GO:0005634">
    <property type="term" value="C:nucleus"/>
    <property type="evidence" value="ECO:0007669"/>
    <property type="project" value="TreeGrafter"/>
</dbReference>
<protein>
    <recommendedName>
        <fullName evidence="2">UBX domain-containing protein</fullName>
    </recommendedName>
</protein>
<dbReference type="OrthoDB" id="1920064at2759"/>
<keyword evidence="1" id="KW-0833">Ubl conjugation pathway</keyword>
<dbReference type="GO" id="GO:0043161">
    <property type="term" value="P:proteasome-mediated ubiquitin-dependent protein catabolic process"/>
    <property type="evidence" value="ECO:0007669"/>
    <property type="project" value="TreeGrafter"/>
</dbReference>
<dbReference type="GeneID" id="106323628"/>
<dbReference type="eggNOG" id="KOG1364">
    <property type="taxonomic scope" value="Eukaryota"/>
</dbReference>